<evidence type="ECO:0000313" key="8">
    <source>
        <dbReference type="Proteomes" id="UP000332933"/>
    </source>
</evidence>
<sequence>MLLFSKETLLAGARMSCVLELAVAATLFVMGCVLVASNHYHLALGSRVGSSGGGLIFLSLLYPIPAWFTFKASQFHNKFMLLVHIVLVCGIVTLQLIVGGTTFAIAVPTFAYDVAAACLVDGHLNNATFLASCQAYFQSDEYAGLSLAWQTYYNESLGDASAGQALAKLQDASYCCGLGPPEHCQSEYYPATPLCYKGGSCAYDFPMGSCGLVGVAGQSMGCATAFHQYFASTIKTVGAFVLALTSLPMLFVVLSLCLVFKRKDEDVLPTMSYAWRSRARVYVAADIRRMERMDL</sequence>
<dbReference type="GO" id="GO:0016020">
    <property type="term" value="C:membrane"/>
    <property type="evidence" value="ECO:0007669"/>
    <property type="project" value="UniProtKB-SubCell"/>
</dbReference>
<dbReference type="InterPro" id="IPR018499">
    <property type="entry name" value="Tetraspanin/Peripherin"/>
</dbReference>
<keyword evidence="8" id="KW-1185">Reference proteome</keyword>
<feature type="transmembrane region" description="Helical" evidence="5">
    <location>
        <begin position="52"/>
        <end position="70"/>
    </location>
</feature>
<dbReference type="PROSITE" id="PS51257">
    <property type="entry name" value="PROKAR_LIPOPROTEIN"/>
    <property type="match status" value="1"/>
</dbReference>
<dbReference type="Proteomes" id="UP000332933">
    <property type="component" value="Unassembled WGS sequence"/>
</dbReference>
<dbReference type="EMBL" id="CAADRA010005409">
    <property type="protein sequence ID" value="VFT89570.1"/>
    <property type="molecule type" value="Genomic_DNA"/>
</dbReference>
<proteinExistence type="predicted"/>
<organism evidence="7 8">
    <name type="scientific">Aphanomyces stellatus</name>
    <dbReference type="NCBI Taxonomy" id="120398"/>
    <lineage>
        <taxon>Eukaryota</taxon>
        <taxon>Sar</taxon>
        <taxon>Stramenopiles</taxon>
        <taxon>Oomycota</taxon>
        <taxon>Saprolegniomycetes</taxon>
        <taxon>Saprolegniales</taxon>
        <taxon>Verrucalvaceae</taxon>
        <taxon>Aphanomyces</taxon>
    </lineage>
</organism>
<reference evidence="7 8" key="1">
    <citation type="submission" date="2019-03" db="EMBL/GenBank/DDBJ databases">
        <authorList>
            <person name="Gaulin E."/>
            <person name="Dumas B."/>
        </authorList>
    </citation>
    <scope>NUCLEOTIDE SEQUENCE [LARGE SCALE GENOMIC DNA]</scope>
    <source>
        <strain evidence="7">CBS 568.67</strain>
    </source>
</reference>
<dbReference type="Pfam" id="PF00335">
    <property type="entry name" value="Tetraspanin"/>
    <property type="match status" value="1"/>
</dbReference>
<feature type="transmembrane region" description="Helical" evidence="5">
    <location>
        <begin position="237"/>
        <end position="260"/>
    </location>
</feature>
<protein>
    <submittedName>
        <fullName evidence="7">Aste57867_12720 protein</fullName>
    </submittedName>
</protein>
<accession>A0A485KWZ1</accession>
<keyword evidence="3 5" id="KW-1133">Transmembrane helix</keyword>
<feature type="transmembrane region" description="Helical" evidence="5">
    <location>
        <begin position="21"/>
        <end position="40"/>
    </location>
</feature>
<dbReference type="EMBL" id="VJMH01005388">
    <property type="protein sequence ID" value="KAF0696527.1"/>
    <property type="molecule type" value="Genomic_DNA"/>
</dbReference>
<comment type="subcellular location">
    <subcellularLocation>
        <location evidence="1">Membrane</location>
        <topology evidence="1">Multi-pass membrane protein</topology>
    </subcellularLocation>
</comment>
<name>A0A485KWZ1_9STRA</name>
<evidence type="ECO:0000256" key="4">
    <source>
        <dbReference type="ARBA" id="ARBA00023136"/>
    </source>
</evidence>
<evidence type="ECO:0000256" key="2">
    <source>
        <dbReference type="ARBA" id="ARBA00022692"/>
    </source>
</evidence>
<evidence type="ECO:0000313" key="7">
    <source>
        <dbReference type="EMBL" id="VFT89570.1"/>
    </source>
</evidence>
<dbReference type="OrthoDB" id="78227at2759"/>
<evidence type="ECO:0000256" key="1">
    <source>
        <dbReference type="ARBA" id="ARBA00004141"/>
    </source>
</evidence>
<reference evidence="6" key="2">
    <citation type="submission" date="2019-06" db="EMBL/GenBank/DDBJ databases">
        <title>Genomics analysis of Aphanomyces spp. identifies a new class of oomycete effector associated with host adaptation.</title>
        <authorList>
            <person name="Gaulin E."/>
        </authorList>
    </citation>
    <scope>NUCLEOTIDE SEQUENCE</scope>
    <source>
        <strain evidence="6">CBS 578.67</strain>
    </source>
</reference>
<evidence type="ECO:0000313" key="6">
    <source>
        <dbReference type="EMBL" id="KAF0696527.1"/>
    </source>
</evidence>
<dbReference type="AlphaFoldDB" id="A0A485KWZ1"/>
<keyword evidence="4 5" id="KW-0472">Membrane</keyword>
<gene>
    <name evidence="7" type="primary">Aste57867_12720</name>
    <name evidence="6" type="ORF">As57867_012672</name>
    <name evidence="7" type="ORF">ASTE57867_12720</name>
</gene>
<evidence type="ECO:0000256" key="3">
    <source>
        <dbReference type="ARBA" id="ARBA00022989"/>
    </source>
</evidence>
<keyword evidence="2 5" id="KW-0812">Transmembrane</keyword>
<feature type="transmembrane region" description="Helical" evidence="5">
    <location>
        <begin position="82"/>
        <end position="107"/>
    </location>
</feature>
<evidence type="ECO:0000256" key="5">
    <source>
        <dbReference type="SAM" id="Phobius"/>
    </source>
</evidence>